<dbReference type="EMBL" id="JBHMEI010000001">
    <property type="protein sequence ID" value="MFB9199734.1"/>
    <property type="molecule type" value="Genomic_DNA"/>
</dbReference>
<dbReference type="GO" id="GO:0061542">
    <property type="term" value="F:3-demethylubiquinol 3-O-methyltransferase activity"/>
    <property type="evidence" value="ECO:0007669"/>
    <property type="project" value="UniProtKB-EC"/>
</dbReference>
<accession>A0ABV5I5B8</accession>
<dbReference type="SUPFAM" id="SSF53335">
    <property type="entry name" value="S-adenosyl-L-methionine-dependent methyltransferases"/>
    <property type="match status" value="1"/>
</dbReference>
<evidence type="ECO:0000313" key="5">
    <source>
        <dbReference type="EMBL" id="MFB9199734.1"/>
    </source>
</evidence>
<evidence type="ECO:0000313" key="6">
    <source>
        <dbReference type="Proteomes" id="UP001589647"/>
    </source>
</evidence>
<protein>
    <submittedName>
        <fullName evidence="5">Class I SAM-dependent methyltransferase</fullName>
        <ecNumber evidence="5">2.1.1.222</ecNumber>
        <ecNumber evidence="5">2.1.1.64</ecNumber>
    </submittedName>
</protein>
<dbReference type="GO" id="GO:0032259">
    <property type="term" value="P:methylation"/>
    <property type="evidence" value="ECO:0007669"/>
    <property type="project" value="UniProtKB-KW"/>
</dbReference>
<dbReference type="Pfam" id="PF08241">
    <property type="entry name" value="Methyltransf_11"/>
    <property type="match status" value="1"/>
</dbReference>
<reference evidence="5 6" key="1">
    <citation type="submission" date="2024-09" db="EMBL/GenBank/DDBJ databases">
        <authorList>
            <person name="Sun Q."/>
            <person name="Mori K."/>
        </authorList>
    </citation>
    <scope>NUCLEOTIDE SEQUENCE [LARGE SCALE GENOMIC DNA]</scope>
    <source>
        <strain evidence="5 6">CCM 3426</strain>
    </source>
</reference>
<keyword evidence="3" id="KW-0949">S-adenosyl-L-methionine</keyword>
<dbReference type="GO" id="GO:0102208">
    <property type="term" value="F:2-polyprenyl-6-hydroxyphenol methylase activity"/>
    <property type="evidence" value="ECO:0007669"/>
    <property type="project" value="UniProtKB-EC"/>
</dbReference>
<proteinExistence type="predicted"/>
<keyword evidence="2 5" id="KW-0808">Transferase</keyword>
<dbReference type="RefSeq" id="WP_189645425.1">
    <property type="nucleotide sequence ID" value="NZ_BMRC01000001.1"/>
</dbReference>
<dbReference type="InterPro" id="IPR013216">
    <property type="entry name" value="Methyltransf_11"/>
</dbReference>
<dbReference type="InterPro" id="IPR029063">
    <property type="entry name" value="SAM-dependent_MTases_sf"/>
</dbReference>
<dbReference type="EC" id="2.1.1.64" evidence="5"/>
<dbReference type="PANTHER" id="PTHR43464">
    <property type="entry name" value="METHYLTRANSFERASE"/>
    <property type="match status" value="1"/>
</dbReference>
<keyword evidence="1 5" id="KW-0489">Methyltransferase</keyword>
<dbReference type="EC" id="2.1.1.222" evidence="5"/>
<feature type="domain" description="Methyltransferase type 11" evidence="4">
    <location>
        <begin position="48"/>
        <end position="141"/>
    </location>
</feature>
<evidence type="ECO:0000256" key="1">
    <source>
        <dbReference type="ARBA" id="ARBA00022603"/>
    </source>
</evidence>
<gene>
    <name evidence="5" type="ORF">ACFFV7_00905</name>
</gene>
<name>A0ABV5I5B8_9ACTN</name>
<organism evidence="5 6">
    <name type="scientific">Nonomuraea spiralis</name>
    <dbReference type="NCBI Taxonomy" id="46182"/>
    <lineage>
        <taxon>Bacteria</taxon>
        <taxon>Bacillati</taxon>
        <taxon>Actinomycetota</taxon>
        <taxon>Actinomycetes</taxon>
        <taxon>Streptosporangiales</taxon>
        <taxon>Streptosporangiaceae</taxon>
        <taxon>Nonomuraea</taxon>
    </lineage>
</organism>
<dbReference type="CDD" id="cd02440">
    <property type="entry name" value="AdoMet_MTases"/>
    <property type="match status" value="1"/>
</dbReference>
<dbReference type="Gene3D" id="3.40.50.150">
    <property type="entry name" value="Vaccinia Virus protein VP39"/>
    <property type="match status" value="1"/>
</dbReference>
<dbReference type="PANTHER" id="PTHR43464:SF19">
    <property type="entry name" value="UBIQUINONE BIOSYNTHESIS O-METHYLTRANSFERASE, MITOCHONDRIAL"/>
    <property type="match status" value="1"/>
</dbReference>
<comment type="caution">
    <text evidence="5">The sequence shown here is derived from an EMBL/GenBank/DDBJ whole genome shotgun (WGS) entry which is preliminary data.</text>
</comment>
<evidence type="ECO:0000256" key="3">
    <source>
        <dbReference type="ARBA" id="ARBA00022691"/>
    </source>
</evidence>
<evidence type="ECO:0000259" key="4">
    <source>
        <dbReference type="Pfam" id="PF08241"/>
    </source>
</evidence>
<evidence type="ECO:0000256" key="2">
    <source>
        <dbReference type="ARBA" id="ARBA00022679"/>
    </source>
</evidence>
<keyword evidence="6" id="KW-1185">Reference proteome</keyword>
<sequence>MTTIAGFWDAAADSFDDEADHGLRDPEVRAAWAARLAEWVPAGPLDVLDLGCGTGSLSLLLAARGHRLTGVDLAPRMVERARAKLAGTGAVVLTGDAADPPVGESRFDVVMARHVLWTIPDPEAALARWVSLLRPGGRLVLVEGRWQTSGGRQPSYVPGEELPWMGGVTADTLTTALRSLVGTYQVHPLPDPALWGKEIADERYAVVAEL</sequence>
<dbReference type="Proteomes" id="UP001589647">
    <property type="component" value="Unassembled WGS sequence"/>
</dbReference>